<organism evidence="9">
    <name type="scientific">Mucochytrium quahogii</name>
    <dbReference type="NCBI Taxonomy" id="96639"/>
    <lineage>
        <taxon>Eukaryota</taxon>
        <taxon>Sar</taxon>
        <taxon>Stramenopiles</taxon>
        <taxon>Bigyra</taxon>
        <taxon>Labyrinthulomycetes</taxon>
        <taxon>Thraustochytrida</taxon>
        <taxon>Thraustochytriidae</taxon>
        <taxon>Mucochytrium</taxon>
    </lineage>
</organism>
<feature type="region of interest" description="Disordered" evidence="7">
    <location>
        <begin position="282"/>
        <end position="325"/>
    </location>
</feature>
<reference evidence="9" key="1">
    <citation type="submission" date="2021-01" db="EMBL/GenBank/DDBJ databases">
        <authorList>
            <person name="Corre E."/>
            <person name="Pelletier E."/>
            <person name="Niang G."/>
            <person name="Scheremetjew M."/>
            <person name="Finn R."/>
            <person name="Kale V."/>
            <person name="Holt S."/>
            <person name="Cochrane G."/>
            <person name="Meng A."/>
            <person name="Brown T."/>
            <person name="Cohen L."/>
        </authorList>
    </citation>
    <scope>NUCLEOTIDE SEQUENCE</scope>
    <source>
        <strain evidence="9">NY070348D</strain>
    </source>
</reference>
<keyword evidence="4" id="KW-0862">Zinc</keyword>
<feature type="compositionally biased region" description="Acidic residues" evidence="7">
    <location>
        <begin position="285"/>
        <end position="316"/>
    </location>
</feature>
<dbReference type="GO" id="GO:0045814">
    <property type="term" value="P:negative regulation of gene expression, epigenetic"/>
    <property type="evidence" value="ECO:0007669"/>
    <property type="project" value="TreeGrafter"/>
</dbReference>
<dbReference type="AlphaFoldDB" id="A0A7S2W2Z5"/>
<evidence type="ECO:0000256" key="1">
    <source>
        <dbReference type="ARBA" id="ARBA00004123"/>
    </source>
</evidence>
<name>A0A7S2W2Z5_9STRA</name>
<dbReference type="GO" id="GO:0003682">
    <property type="term" value="F:chromatin binding"/>
    <property type="evidence" value="ECO:0007669"/>
    <property type="project" value="TreeGrafter"/>
</dbReference>
<dbReference type="PROSITE" id="PS01359">
    <property type="entry name" value="ZF_PHD_1"/>
    <property type="match status" value="1"/>
</dbReference>
<dbReference type="PROSITE" id="PS50016">
    <property type="entry name" value="ZF_PHD_2"/>
    <property type="match status" value="1"/>
</dbReference>
<feature type="region of interest" description="Disordered" evidence="7">
    <location>
        <begin position="1"/>
        <end position="61"/>
    </location>
</feature>
<sequence>MPKRRGKGPVTRSRGPMKLRKRDSAGVDWLARPQHLCPPPKSEPNTEKQTPAKSKRKRTDEATAVHEFKSCFGKVKTQLKNIRFHNLMLDTYERDGWKSANLEKMLPVEELDRARVKIREAQIKLRMILYDLMEGEEAKKEKRLGEADEDGHDASDIYCATCGDNEDDDEKNDIVLCDLEGCNRAFHQKCCVPEVETSELGEEDEDWFCRRCSCLLDCLNLINDHLGTDFDSWQEVFPLDDDKPSAEDAKNGLKLRSRRGRKIKLVDESKIRRAAWDTHSFASDTADESFDSEQEVDNDGDSQSNSEEEESEEEGNTSESGARNSLILKYKRPRSIIDYRVLAQQMFKEDENNEERKKKWEDDAEFEDGKGDQIIAGASLKELY</sequence>
<dbReference type="InterPro" id="IPR019787">
    <property type="entry name" value="Znf_PHD-finger"/>
</dbReference>
<evidence type="ECO:0000256" key="7">
    <source>
        <dbReference type="SAM" id="MobiDB-lite"/>
    </source>
</evidence>
<feature type="compositionally biased region" description="Basic and acidic residues" evidence="7">
    <location>
        <begin position="347"/>
        <end position="371"/>
    </location>
</feature>
<gene>
    <name evidence="9" type="ORF">QSP1433_LOCUS753</name>
</gene>
<dbReference type="EMBL" id="HBHK01001270">
    <property type="protein sequence ID" value="CAD9663700.1"/>
    <property type="molecule type" value="Transcribed_RNA"/>
</dbReference>
<evidence type="ECO:0000256" key="5">
    <source>
        <dbReference type="ARBA" id="ARBA00023242"/>
    </source>
</evidence>
<dbReference type="InterPro" id="IPR019786">
    <property type="entry name" value="Zinc_finger_PHD-type_CS"/>
</dbReference>
<dbReference type="InterPro" id="IPR001965">
    <property type="entry name" value="Znf_PHD"/>
</dbReference>
<dbReference type="GO" id="GO:0005634">
    <property type="term" value="C:nucleus"/>
    <property type="evidence" value="ECO:0007669"/>
    <property type="project" value="UniProtKB-SubCell"/>
</dbReference>
<accession>A0A7S2W2Z5</accession>
<evidence type="ECO:0000313" key="9">
    <source>
        <dbReference type="EMBL" id="CAD9663700.1"/>
    </source>
</evidence>
<protein>
    <recommendedName>
        <fullName evidence="8">PHD-type domain-containing protein</fullName>
    </recommendedName>
</protein>
<keyword evidence="3 6" id="KW-0863">Zinc-finger</keyword>
<dbReference type="SMART" id="SM00249">
    <property type="entry name" value="PHD"/>
    <property type="match status" value="1"/>
</dbReference>
<dbReference type="GO" id="GO:0003677">
    <property type="term" value="F:DNA binding"/>
    <property type="evidence" value="ECO:0007669"/>
    <property type="project" value="TreeGrafter"/>
</dbReference>
<dbReference type="Pfam" id="PF00628">
    <property type="entry name" value="PHD"/>
    <property type="match status" value="1"/>
</dbReference>
<dbReference type="PANTHER" id="PTHR12628:SF10">
    <property type="entry name" value="HOMEOBOX DOMAIN-CONTAINING PROTEIN"/>
    <property type="match status" value="1"/>
</dbReference>
<proteinExistence type="predicted"/>
<evidence type="ECO:0000256" key="6">
    <source>
        <dbReference type="PROSITE-ProRule" id="PRU00146"/>
    </source>
</evidence>
<dbReference type="PANTHER" id="PTHR12628">
    <property type="entry name" value="POLYCOMB-LIKE TRANSCRIPTION FACTOR"/>
    <property type="match status" value="1"/>
</dbReference>
<dbReference type="InterPro" id="IPR011011">
    <property type="entry name" value="Znf_FYVE_PHD"/>
</dbReference>
<dbReference type="Gene3D" id="3.30.40.10">
    <property type="entry name" value="Zinc/RING finger domain, C3HC4 (zinc finger)"/>
    <property type="match status" value="1"/>
</dbReference>
<dbReference type="InterPro" id="IPR013083">
    <property type="entry name" value="Znf_RING/FYVE/PHD"/>
</dbReference>
<keyword evidence="5" id="KW-0539">Nucleus</keyword>
<dbReference type="SUPFAM" id="SSF57903">
    <property type="entry name" value="FYVE/PHD zinc finger"/>
    <property type="match status" value="1"/>
</dbReference>
<evidence type="ECO:0000256" key="4">
    <source>
        <dbReference type="ARBA" id="ARBA00022833"/>
    </source>
</evidence>
<evidence type="ECO:0000256" key="3">
    <source>
        <dbReference type="ARBA" id="ARBA00022771"/>
    </source>
</evidence>
<evidence type="ECO:0000256" key="2">
    <source>
        <dbReference type="ARBA" id="ARBA00022723"/>
    </source>
</evidence>
<keyword evidence="2" id="KW-0479">Metal-binding</keyword>
<comment type="subcellular location">
    <subcellularLocation>
        <location evidence="1">Nucleus</location>
    </subcellularLocation>
</comment>
<feature type="region of interest" description="Disordered" evidence="7">
    <location>
        <begin position="346"/>
        <end position="373"/>
    </location>
</feature>
<evidence type="ECO:0000259" key="8">
    <source>
        <dbReference type="PROSITE" id="PS50016"/>
    </source>
</evidence>
<dbReference type="GO" id="GO:0008270">
    <property type="term" value="F:zinc ion binding"/>
    <property type="evidence" value="ECO:0007669"/>
    <property type="project" value="UniProtKB-KW"/>
</dbReference>
<feature type="domain" description="PHD-type" evidence="8">
    <location>
        <begin position="156"/>
        <end position="215"/>
    </location>
</feature>